<evidence type="ECO:0000313" key="2">
    <source>
        <dbReference type="EMBL" id="WNM19076.1"/>
    </source>
</evidence>
<dbReference type="RefSeq" id="WP_313323618.1">
    <property type="nucleotide sequence ID" value="NZ_CP134878.1"/>
</dbReference>
<dbReference type="EMBL" id="CP134890">
    <property type="protein sequence ID" value="WNM20465.1"/>
    <property type="molecule type" value="Genomic_DNA"/>
</dbReference>
<dbReference type="KEGG" id="fcj:RN605_07135"/>
<name>A0AA96F0F6_9FLAO</name>
<keyword evidence="4" id="KW-1185">Reference proteome</keyword>
<evidence type="ECO:0000256" key="1">
    <source>
        <dbReference type="SAM" id="SignalP"/>
    </source>
</evidence>
<protein>
    <submittedName>
        <fullName evidence="2">Uncharacterized protein</fullName>
    </submittedName>
</protein>
<accession>A0AA96F0F6</accession>
<dbReference type="Proteomes" id="UP001304515">
    <property type="component" value="Chromosome"/>
</dbReference>
<sequence>MKKIFIALTLILALSFTSNAQEMKALKAETKEIIKPENAAKSDASEISKFLSLDDTMTDNFYRLFLMKHQTLQNELTPERKVELARVIEAKIRATLGDEMMAKLEKNKELLKKLVN</sequence>
<evidence type="ECO:0000313" key="4">
    <source>
        <dbReference type="Proteomes" id="UP001304515"/>
    </source>
</evidence>
<evidence type="ECO:0000313" key="3">
    <source>
        <dbReference type="EMBL" id="WNM20465.1"/>
    </source>
</evidence>
<reference evidence="2 4" key="1">
    <citation type="submission" date="2023-09" db="EMBL/GenBank/DDBJ databases">
        <title>Flavobacterium sp. a novel bacteria isolate from Pepper rhizosphere.</title>
        <authorList>
            <person name="Peng Y."/>
            <person name="Lee J."/>
        </authorList>
    </citation>
    <scope>NUCLEOTIDE SEQUENCE</scope>
    <source>
        <strain evidence="2">PMR2A8</strain>
        <strain evidence="3 4">PMTSA4</strain>
    </source>
</reference>
<feature type="chain" id="PRO_5044705230" evidence="1">
    <location>
        <begin position="21"/>
        <end position="116"/>
    </location>
</feature>
<keyword evidence="1" id="KW-0732">Signal</keyword>
<gene>
    <name evidence="3" type="ORF">RN605_07135</name>
    <name evidence="2" type="ORF">RN608_13835</name>
</gene>
<organism evidence="2">
    <name type="scientific">Flavobacterium capsici</name>
    <dbReference type="NCBI Taxonomy" id="3075618"/>
    <lineage>
        <taxon>Bacteria</taxon>
        <taxon>Pseudomonadati</taxon>
        <taxon>Bacteroidota</taxon>
        <taxon>Flavobacteriia</taxon>
        <taxon>Flavobacteriales</taxon>
        <taxon>Flavobacteriaceae</taxon>
        <taxon>Flavobacterium</taxon>
    </lineage>
</organism>
<accession>A0AA96F369</accession>
<proteinExistence type="predicted"/>
<dbReference type="EMBL" id="CP134878">
    <property type="protein sequence ID" value="WNM19076.1"/>
    <property type="molecule type" value="Genomic_DNA"/>
</dbReference>
<feature type="signal peptide" evidence="1">
    <location>
        <begin position="1"/>
        <end position="20"/>
    </location>
</feature>
<dbReference type="AlphaFoldDB" id="A0AA96F0F6"/>